<reference evidence="6" key="1">
    <citation type="submission" date="2022-10" db="EMBL/GenBank/DDBJ databases">
        <title>Characterization and whole genome sequencing of a new Roseateles species, isolated from fresh water.</title>
        <authorList>
            <person name="Guliayeva D.Y."/>
            <person name="Akhremchuk A.E."/>
            <person name="Sikolenko M.A."/>
            <person name="Valentovich L.N."/>
            <person name="Sidarenka A.V."/>
        </authorList>
    </citation>
    <scope>NUCLEOTIDE SEQUENCE</scope>
    <source>
        <strain evidence="6">BIM B-1768</strain>
    </source>
</reference>
<name>A0ABY6B6L5_9BURK</name>
<evidence type="ECO:0000259" key="4">
    <source>
        <dbReference type="Pfam" id="PF09242"/>
    </source>
</evidence>
<organism evidence="6 7">
    <name type="scientific">Roseateles amylovorans</name>
    <dbReference type="NCBI Taxonomy" id="2978473"/>
    <lineage>
        <taxon>Bacteria</taxon>
        <taxon>Pseudomonadati</taxon>
        <taxon>Pseudomonadota</taxon>
        <taxon>Betaproteobacteria</taxon>
        <taxon>Burkholderiales</taxon>
        <taxon>Sphaerotilaceae</taxon>
        <taxon>Roseateles</taxon>
    </lineage>
</organism>
<keyword evidence="1" id="KW-0285">Flavoprotein</keyword>
<protein>
    <submittedName>
        <fullName evidence="6">NAD(P)/FAD-dependent oxidoreductase</fullName>
    </submittedName>
</protein>
<evidence type="ECO:0000259" key="5">
    <source>
        <dbReference type="Pfam" id="PF21706"/>
    </source>
</evidence>
<dbReference type="Gene3D" id="3.90.760.10">
    <property type="entry name" value="Flavocytochrome c sulphide dehydrogenase, flavin-binding domain"/>
    <property type="match status" value="1"/>
</dbReference>
<gene>
    <name evidence="6" type="ORF">N4261_24360</name>
</gene>
<dbReference type="Pfam" id="PF09242">
    <property type="entry name" value="FCSD-flav_bind"/>
    <property type="match status" value="1"/>
</dbReference>
<dbReference type="SUPFAM" id="SSF55424">
    <property type="entry name" value="FAD/NAD-linked reductases, dimerisation (C-terminal) domain"/>
    <property type="match status" value="1"/>
</dbReference>
<dbReference type="InterPro" id="IPR036188">
    <property type="entry name" value="FAD/NAD-bd_sf"/>
</dbReference>
<sequence length="436" mass="47211">MRRRDWLAGTGATGAALGLSLGMGMPLPARAAQGLARARVIVVGGGIGGTTAARYLRMWSGGRLEVVLIEPQADFVSCPMSNLVLGGFRALDDLRRPLDSLQRQHGVQLIRDRVRSIDTRHRLVLPAQGAPLRYDRLVLSPGIDLDWGAVRGLEAAHDEGRVLQAWKAGPETLALRRQIEALPDGGVLAITIPEAPYRCPPGPYERASVVAAWLKRHRPRAKLLVFDANPDITSKAALFRKVWAEQYAGLIEYRPLHKAIAVDAGRDTEGRSTVRFELQEPERVDLLNLLPPMRAGSLARETGLTGAAGRWCEIDYQTFAATAAPDIHVIGDAIQVAPAMPKSGHMANAHAKVAAAAVIASLAGWEPDPAPMLTNTCYSHVDGERVIHVASVHRYLAGERTYRAVPGSGGVSDAPNALEARYAWHWARTLWADMLG</sequence>
<keyword evidence="7" id="KW-1185">Reference proteome</keyword>
<dbReference type="InterPro" id="IPR023753">
    <property type="entry name" value="FAD/NAD-binding_dom"/>
</dbReference>
<dbReference type="Pfam" id="PF07992">
    <property type="entry name" value="Pyr_redox_2"/>
    <property type="match status" value="1"/>
</dbReference>
<dbReference type="Pfam" id="PF21706">
    <property type="entry name" value="FCSD_central"/>
    <property type="match status" value="1"/>
</dbReference>
<dbReference type="InterPro" id="IPR016156">
    <property type="entry name" value="FAD/NAD-linked_Rdtase_dimer_sf"/>
</dbReference>
<dbReference type="EMBL" id="CP104562">
    <property type="protein sequence ID" value="UXH81020.1"/>
    <property type="molecule type" value="Genomic_DNA"/>
</dbReference>
<evidence type="ECO:0000313" key="6">
    <source>
        <dbReference type="EMBL" id="UXH81020.1"/>
    </source>
</evidence>
<dbReference type="InterPro" id="IPR052541">
    <property type="entry name" value="SQRD"/>
</dbReference>
<feature type="domain" description="FAD/NAD(P)-binding" evidence="3">
    <location>
        <begin position="39"/>
        <end position="143"/>
    </location>
</feature>
<dbReference type="InterPro" id="IPR015323">
    <property type="entry name" value="FlavoCytC_S_DH_flav-bd"/>
</dbReference>
<keyword evidence="2" id="KW-0274">FAD</keyword>
<dbReference type="PROSITE" id="PS51318">
    <property type="entry name" value="TAT"/>
    <property type="match status" value="1"/>
</dbReference>
<dbReference type="SUPFAM" id="SSF51905">
    <property type="entry name" value="FAD/NAD(P)-binding domain"/>
    <property type="match status" value="2"/>
</dbReference>
<evidence type="ECO:0000256" key="2">
    <source>
        <dbReference type="ARBA" id="ARBA00022827"/>
    </source>
</evidence>
<dbReference type="InterPro" id="IPR037092">
    <property type="entry name" value="FlavoCytC_S_DH_flav-bd_sf"/>
</dbReference>
<dbReference type="PANTHER" id="PTHR43755:SF1">
    <property type="entry name" value="FAD-DEPENDENT PYRIDINE NUCLEOTIDE-DISULPHIDE OXIDOREDUCTASE"/>
    <property type="match status" value="1"/>
</dbReference>
<accession>A0ABY6B6L5</accession>
<proteinExistence type="predicted"/>
<dbReference type="InterPro" id="IPR006311">
    <property type="entry name" value="TAT_signal"/>
</dbReference>
<evidence type="ECO:0000313" key="7">
    <source>
        <dbReference type="Proteomes" id="UP001064933"/>
    </source>
</evidence>
<dbReference type="Proteomes" id="UP001064933">
    <property type="component" value="Chromosome"/>
</dbReference>
<evidence type="ECO:0000256" key="1">
    <source>
        <dbReference type="ARBA" id="ARBA00022630"/>
    </source>
</evidence>
<dbReference type="Gene3D" id="3.50.50.60">
    <property type="entry name" value="FAD/NAD(P)-binding domain"/>
    <property type="match status" value="2"/>
</dbReference>
<dbReference type="InterPro" id="IPR049386">
    <property type="entry name" value="FCSD_central"/>
</dbReference>
<feature type="domain" description="Sulfide dehydrogenase [flavocytochrome c] flavoprotein chain central" evidence="5">
    <location>
        <begin position="172"/>
        <end position="291"/>
    </location>
</feature>
<dbReference type="PANTHER" id="PTHR43755">
    <property type="match status" value="1"/>
</dbReference>
<feature type="domain" description="Flavocytochrome c sulphide dehydrogenase flavin-binding" evidence="4">
    <location>
        <begin position="369"/>
        <end position="435"/>
    </location>
</feature>
<dbReference type="RefSeq" id="WP_261760838.1">
    <property type="nucleotide sequence ID" value="NZ_CP104562.2"/>
</dbReference>
<evidence type="ECO:0000259" key="3">
    <source>
        <dbReference type="Pfam" id="PF07992"/>
    </source>
</evidence>